<name>A0ABW5SH88_9FLAO</name>
<reference evidence="3" key="1">
    <citation type="journal article" date="2019" name="Int. J. Syst. Evol. Microbiol.">
        <title>The Global Catalogue of Microorganisms (GCM) 10K type strain sequencing project: providing services to taxonomists for standard genome sequencing and annotation.</title>
        <authorList>
            <consortium name="The Broad Institute Genomics Platform"/>
            <consortium name="The Broad Institute Genome Sequencing Center for Infectious Disease"/>
            <person name="Wu L."/>
            <person name="Ma J."/>
        </authorList>
    </citation>
    <scope>NUCLEOTIDE SEQUENCE [LARGE SCALE GENOMIC DNA]</scope>
    <source>
        <strain evidence="3">KCTC 42255</strain>
    </source>
</reference>
<dbReference type="SUPFAM" id="SSF49464">
    <property type="entry name" value="Carboxypeptidase regulatory domain-like"/>
    <property type="match status" value="1"/>
</dbReference>
<gene>
    <name evidence="2" type="ORF">ACFSQ0_12150</name>
</gene>
<keyword evidence="3" id="KW-1185">Reference proteome</keyword>
<evidence type="ECO:0000313" key="3">
    <source>
        <dbReference type="Proteomes" id="UP001597357"/>
    </source>
</evidence>
<sequence length="260" mass="30065">MTAQMFHPLAFLLLIFSSHAFAQTQSLRTIKGMIIADSIAQREVNIVNLNTKKGVVSQADGQFTIQAKTNDTLVFSSLQYEPYSLLVKEASFEKTLKVYLFPLINELEQVEVSNISLEGILQTDVNQLELKPIFRNEDLGFPTIKRPSLAERRLYTAMSSGSGLPLDPLLNMISGRLKVLKRQVAYEKLEQKVSEVFSLFSQYYFINDLEIPEYFVEDFIYYCLEFSNFEEMLGHKDKLQMLEFFKSIKMTYLKRKEITE</sequence>
<keyword evidence="1" id="KW-0732">Signal</keyword>
<comment type="caution">
    <text evidence="2">The sequence shown here is derived from an EMBL/GenBank/DDBJ whole genome shotgun (WGS) entry which is preliminary data.</text>
</comment>
<dbReference type="InterPro" id="IPR008969">
    <property type="entry name" value="CarboxyPept-like_regulatory"/>
</dbReference>
<feature type="chain" id="PRO_5045261995" description="Carboxypeptidase-like regulatory domain-containing protein" evidence="1">
    <location>
        <begin position="23"/>
        <end position="260"/>
    </location>
</feature>
<organism evidence="2 3">
    <name type="scientific">Mesonia sediminis</name>
    <dbReference type="NCBI Taxonomy" id="1703946"/>
    <lineage>
        <taxon>Bacteria</taxon>
        <taxon>Pseudomonadati</taxon>
        <taxon>Bacteroidota</taxon>
        <taxon>Flavobacteriia</taxon>
        <taxon>Flavobacteriales</taxon>
        <taxon>Flavobacteriaceae</taxon>
        <taxon>Mesonia</taxon>
    </lineage>
</organism>
<evidence type="ECO:0000313" key="2">
    <source>
        <dbReference type="EMBL" id="MFD2698745.1"/>
    </source>
</evidence>
<feature type="signal peptide" evidence="1">
    <location>
        <begin position="1"/>
        <end position="22"/>
    </location>
</feature>
<evidence type="ECO:0000256" key="1">
    <source>
        <dbReference type="SAM" id="SignalP"/>
    </source>
</evidence>
<evidence type="ECO:0008006" key="4">
    <source>
        <dbReference type="Google" id="ProtNLM"/>
    </source>
</evidence>
<dbReference type="EMBL" id="JBHULZ010000041">
    <property type="protein sequence ID" value="MFD2698745.1"/>
    <property type="molecule type" value="Genomic_DNA"/>
</dbReference>
<proteinExistence type="predicted"/>
<protein>
    <recommendedName>
        <fullName evidence="4">Carboxypeptidase-like regulatory domain-containing protein</fullName>
    </recommendedName>
</protein>
<dbReference type="Proteomes" id="UP001597357">
    <property type="component" value="Unassembled WGS sequence"/>
</dbReference>
<accession>A0ABW5SH88</accession>